<comment type="similarity">
    <text evidence="1">Belongs to the ATP-dependent AMP-binding enzyme family.</text>
</comment>
<organism evidence="5 6">
    <name type="scientific">Thiorhodovibrio frisius</name>
    <dbReference type="NCBI Taxonomy" id="631362"/>
    <lineage>
        <taxon>Bacteria</taxon>
        <taxon>Pseudomonadati</taxon>
        <taxon>Pseudomonadota</taxon>
        <taxon>Gammaproteobacteria</taxon>
        <taxon>Chromatiales</taxon>
        <taxon>Chromatiaceae</taxon>
        <taxon>Thiorhodovibrio</taxon>
    </lineage>
</organism>
<evidence type="ECO:0000313" key="5">
    <source>
        <dbReference type="EMBL" id="EIC20644.1"/>
    </source>
</evidence>
<dbReference type="InterPro" id="IPR045851">
    <property type="entry name" value="AMP-bd_C_sf"/>
</dbReference>
<dbReference type="AlphaFoldDB" id="H8Z5Z4"/>
<dbReference type="PANTHER" id="PTHR43201:SF5">
    <property type="entry name" value="MEDIUM-CHAIN ACYL-COA LIGASE ACSF2, MITOCHONDRIAL"/>
    <property type="match status" value="1"/>
</dbReference>
<evidence type="ECO:0000313" key="6">
    <source>
        <dbReference type="Proteomes" id="UP000002964"/>
    </source>
</evidence>
<evidence type="ECO:0000259" key="3">
    <source>
        <dbReference type="Pfam" id="PF00501"/>
    </source>
</evidence>
<accession>H8Z5Z4</accession>
<dbReference type="eggNOG" id="COG0318">
    <property type="taxonomic scope" value="Bacteria"/>
</dbReference>
<dbReference type="GO" id="GO:0006631">
    <property type="term" value="P:fatty acid metabolic process"/>
    <property type="evidence" value="ECO:0007669"/>
    <property type="project" value="TreeGrafter"/>
</dbReference>
<name>H8Z5Z4_9GAMM</name>
<evidence type="ECO:0000256" key="1">
    <source>
        <dbReference type="ARBA" id="ARBA00006432"/>
    </source>
</evidence>
<dbReference type="Proteomes" id="UP000002964">
    <property type="component" value="Unassembled WGS sequence"/>
</dbReference>
<keyword evidence="2 5" id="KW-0436">Ligase</keyword>
<dbReference type="Gene3D" id="3.30.300.30">
    <property type="match status" value="1"/>
</dbReference>
<feature type="domain" description="AMP-binding enzyme C-terminal" evidence="4">
    <location>
        <begin position="385"/>
        <end position="455"/>
    </location>
</feature>
<sequence>MLPDGQIARDELFARGHERAAVLRQQGLRGGDLVICQVGGATPELSLMQTALALNAAALLPVADQLESAQLRQIAAQVGADWWWQPGDDFNRPGAGGAAAGGCLIPAGGKSEPVPRRAWPESIGDSTGEAIGRKEPLALVVQTSGSSGGRKAAMLSGAALRASCERINQRLGLGAEDLWLCALPRQHIGGLAIGYRCALAGAGMLLHARFDAARVAVDLWRHPVTHLSLVPAMLARLLEECQRPPDWLRVVLIGGQALDTGLARRALAAGWPLHLGYGMTETCSFIASRALNENGEQALEFLPDVRVEAPRCASGYAAAPLRLTAPMLMSGYANPERRPGHGLDDQGWLSTGDLACLSDAGCLCILGRADDQLVIAGVNVQPGLIEEQIRHQAGVSQCTLVGLPEPVWGQTLVALYQGTISVDALHHWCREHLPGPQRPRLLVPLEDWPLLASGKDDRARLRLIAADAWRQHGCASA</sequence>
<reference evidence="5 6" key="2">
    <citation type="submission" date="2011-11" db="EMBL/GenBank/DDBJ databases">
        <authorList>
            <consortium name="US DOE Joint Genome Institute"/>
            <person name="Lucas S."/>
            <person name="Han J."/>
            <person name="Lapidus A."/>
            <person name="Cheng J.-F."/>
            <person name="Goodwin L."/>
            <person name="Pitluck S."/>
            <person name="Peters L."/>
            <person name="Ovchinnikova G."/>
            <person name="Zhang X."/>
            <person name="Detter J.C."/>
            <person name="Han C."/>
            <person name="Tapia R."/>
            <person name="Land M."/>
            <person name="Hauser L."/>
            <person name="Kyrpides N."/>
            <person name="Ivanova N."/>
            <person name="Pagani I."/>
            <person name="Vogl K."/>
            <person name="Liu Z."/>
            <person name="Overmann J."/>
            <person name="Frigaard N.-U."/>
            <person name="Bryant D."/>
            <person name="Woyke T."/>
        </authorList>
    </citation>
    <scope>NUCLEOTIDE SEQUENCE [LARGE SCALE GENOMIC DNA]</scope>
    <source>
        <strain evidence="5 6">970</strain>
    </source>
</reference>
<keyword evidence="6" id="KW-1185">Reference proteome</keyword>
<dbReference type="PANTHER" id="PTHR43201">
    <property type="entry name" value="ACYL-COA SYNTHETASE"/>
    <property type="match status" value="1"/>
</dbReference>
<evidence type="ECO:0000259" key="4">
    <source>
        <dbReference type="Pfam" id="PF13193"/>
    </source>
</evidence>
<dbReference type="EMBL" id="JH603170">
    <property type="protein sequence ID" value="EIC20644.1"/>
    <property type="molecule type" value="Genomic_DNA"/>
</dbReference>
<gene>
    <name evidence="5" type="ORF">Thi970DRAFT_04298</name>
</gene>
<dbReference type="InterPro" id="IPR025110">
    <property type="entry name" value="AMP-bd_C"/>
</dbReference>
<feature type="domain" description="AMP-dependent synthetase/ligase" evidence="3">
    <location>
        <begin position="11"/>
        <end position="290"/>
    </location>
</feature>
<dbReference type="SUPFAM" id="SSF56801">
    <property type="entry name" value="Acetyl-CoA synthetase-like"/>
    <property type="match status" value="1"/>
</dbReference>
<dbReference type="InterPro" id="IPR000873">
    <property type="entry name" value="AMP-dep_synth/lig_dom"/>
</dbReference>
<dbReference type="GO" id="GO:0031956">
    <property type="term" value="F:medium-chain fatty acid-CoA ligase activity"/>
    <property type="evidence" value="ECO:0007669"/>
    <property type="project" value="TreeGrafter"/>
</dbReference>
<dbReference type="Pfam" id="PF00501">
    <property type="entry name" value="AMP-binding"/>
    <property type="match status" value="1"/>
</dbReference>
<protein>
    <submittedName>
        <fullName evidence="5">Acyl-CoA synthetase (AMP-forming)/AMP-acid ligase II</fullName>
    </submittedName>
</protein>
<dbReference type="STRING" id="631362.Thi970DRAFT_04298"/>
<dbReference type="InterPro" id="IPR042099">
    <property type="entry name" value="ANL_N_sf"/>
</dbReference>
<dbReference type="Gene3D" id="3.40.50.12780">
    <property type="entry name" value="N-terminal domain of ligase-like"/>
    <property type="match status" value="1"/>
</dbReference>
<proteinExistence type="inferred from homology"/>
<dbReference type="Pfam" id="PF13193">
    <property type="entry name" value="AMP-binding_C"/>
    <property type="match status" value="1"/>
</dbReference>
<reference evidence="6" key="1">
    <citation type="submission" date="2011-06" db="EMBL/GenBank/DDBJ databases">
        <authorList>
            <consortium name="US DOE Joint Genome Institute (JGI-PGF)"/>
            <person name="Lucas S."/>
            <person name="Han J."/>
            <person name="Lapidus A."/>
            <person name="Cheng J.-F."/>
            <person name="Goodwin L."/>
            <person name="Pitluck S."/>
            <person name="Peters L."/>
            <person name="Land M.L."/>
            <person name="Hauser L."/>
            <person name="Vogl K."/>
            <person name="Liu Z."/>
            <person name="Overmann J."/>
            <person name="Frigaard N.-U."/>
            <person name="Bryant D.A."/>
            <person name="Woyke T.J."/>
        </authorList>
    </citation>
    <scope>NUCLEOTIDE SEQUENCE [LARGE SCALE GENOMIC DNA]</scope>
    <source>
        <strain evidence="6">970</strain>
    </source>
</reference>
<evidence type="ECO:0000256" key="2">
    <source>
        <dbReference type="ARBA" id="ARBA00022598"/>
    </source>
</evidence>
<dbReference type="HOGENOM" id="CLU_000022_59_0_6"/>